<dbReference type="Proteomes" id="UP000828922">
    <property type="component" value="Linkage Group LG07"/>
</dbReference>
<sequence>MRRTMQKKKKLLLLTCSGSSSSSSSSFFFLRAMGLLCFFFFFSMLPMSVRGAAAAAAAAASSDAQLLLQFKAGIVELGASQVLADSWVAENVDSAGCPQGWYGVTFSSPGCNVVALSLPGLSLSGEIRQYTLGNLAHLNSLSLALNSLNGSLPADLGALSQLQSLDLSNNHLAGTIPQSFGNLQSLVNLSLANNVLLSGSIVSVLELPELVSLNLSGNALTEGLAFSDNLVEQAKLVTLDLSNNQLSGSIDPLLTWLPSLAFLNLSGNAFSGTIPTEFGQCCTTLMALDLSNNGLTGPIPTMDLMESLVSLRLAGNGLSSSVPSQLLNDLAPLLQELDLSSNKLTGILEQVTSSTLQLLNLSSNELEGALPSRLKSCMVVDLSSNLFSGGISLASWSPGLEILDLSHNQLNGTLDDEALMQPFRLQAVDLSFNQLTGSIPLKLLSSPSISQLSLSNNQFSGAILVQPLGTTAAAAAAAPSPPLRWLDLSTNNLSGQIPDAIASYVNLEALLLDVNQLSGSIPTQLSNLSLLRELDVSSNLLTGAIPADLPASLHLLNVSHNNLSGTLPPNLMKLFPNTSFFPGNPNLILPLTTTSSSDPGIQVTLGNSKKNSGSVIRVGLIGGCTVGAALLIAAALLVVYFRNSSNYTTIKTSVKVPPPLPPQDAKAVPRDLLQMDSVHPETIPAIGFDSSKPQYRHDSEALDLQKSAGDSPIWARLRSAGGLLSSAADDSSSLSSEQHQMVLKVHSPDRLAGDLFFLDGSLLFTAEELSRAPAEVLGRSSHGTSYKATLDNGHVLTVKWLREGLAKNKKDFTREAKRFGGIKHPNVVPMRGYYWGPREHEKLLLSDYVSTGSLACHLYEKSGGVRTHPTLTWEQRLQIAIGVANGLTYLHGKQGLAHGNLKASNVLLQGPHLQARVADYSLHRLMTAAGTANHILNAGALGYRSPELAATRKPKPSLAGDVYALGVILMELLTGKGAGDIMSGNSGAVDLPDWVRLMASEGRPVDCFDRALVGLHRDQEPLKGMHEVLKIALLCMSPHSMRPNIRVVYDQLAALTSSSSSSFS</sequence>
<gene>
    <name evidence="1" type="ORF">CY35_07G120900</name>
</gene>
<accession>A0ACB8HQU9</accession>
<evidence type="ECO:0000313" key="1">
    <source>
        <dbReference type="EMBL" id="KAH9558135.1"/>
    </source>
</evidence>
<comment type="caution">
    <text evidence="1">The sequence shown here is derived from an EMBL/GenBank/DDBJ whole genome shotgun (WGS) entry which is preliminary data.</text>
</comment>
<evidence type="ECO:0000313" key="2">
    <source>
        <dbReference type="Proteomes" id="UP000828922"/>
    </source>
</evidence>
<keyword evidence="2" id="KW-1185">Reference proteome</keyword>
<reference evidence="2" key="1">
    <citation type="journal article" date="2022" name="New Phytol.">
        <title>Phylogenomic structure and speciation in an emerging model: the Sphagnum magellanicum complex (Bryophyta).</title>
        <authorList>
            <person name="Shaw A.J."/>
            <person name="Piatkowski B."/>
            <person name="Duffy A.M."/>
            <person name="Aguero B."/>
            <person name="Imwattana K."/>
            <person name="Nieto-Lugilde M."/>
            <person name="Healey A."/>
            <person name="Weston D.J."/>
            <person name="Patel M.N."/>
            <person name="Schmutz J."/>
            <person name="Grimwood J."/>
            <person name="Yavitt J.B."/>
            <person name="Hassel K."/>
            <person name="Stenoien H.K."/>
            <person name="Flatberg K.I."/>
            <person name="Bickford C.P."/>
            <person name="Hicks K.A."/>
        </authorList>
    </citation>
    <scope>NUCLEOTIDE SEQUENCE [LARGE SCALE GENOMIC DNA]</scope>
</reference>
<protein>
    <submittedName>
        <fullName evidence="1">Uncharacterized protein</fullName>
    </submittedName>
</protein>
<dbReference type="EMBL" id="CM038913">
    <property type="protein sequence ID" value="KAH9558135.1"/>
    <property type="molecule type" value="Genomic_DNA"/>
</dbReference>
<proteinExistence type="predicted"/>
<organism evidence="1 2">
    <name type="scientific">Sphagnum magellanicum</name>
    <dbReference type="NCBI Taxonomy" id="128215"/>
    <lineage>
        <taxon>Eukaryota</taxon>
        <taxon>Viridiplantae</taxon>
        <taxon>Streptophyta</taxon>
        <taxon>Embryophyta</taxon>
        <taxon>Bryophyta</taxon>
        <taxon>Sphagnophytina</taxon>
        <taxon>Sphagnopsida</taxon>
        <taxon>Sphagnales</taxon>
        <taxon>Sphagnaceae</taxon>
        <taxon>Sphagnum</taxon>
    </lineage>
</organism>
<name>A0ACB8HQU9_9BRYO</name>